<comment type="subcellular location">
    <subcellularLocation>
        <location evidence="1">Nucleus speckle</location>
    </subcellularLocation>
</comment>
<evidence type="ECO:0000256" key="6">
    <source>
        <dbReference type="ARBA" id="ARBA00022928"/>
    </source>
</evidence>
<keyword evidence="9" id="KW-0804">Transcription</keyword>
<evidence type="ECO:0000256" key="12">
    <source>
        <dbReference type="PROSITE-ProRule" id="PRU00267"/>
    </source>
</evidence>
<gene>
    <name evidence="14" type="ORF">GSLYS_00011884001</name>
</gene>
<evidence type="ECO:0000256" key="9">
    <source>
        <dbReference type="ARBA" id="ARBA00023163"/>
    </source>
</evidence>
<feature type="domain" description="HMG box" evidence="13">
    <location>
        <begin position="18"/>
        <end position="67"/>
    </location>
</feature>
<evidence type="ECO:0000313" key="15">
    <source>
        <dbReference type="Proteomes" id="UP001497497"/>
    </source>
</evidence>
<dbReference type="InterPro" id="IPR036910">
    <property type="entry name" value="HMG_box_dom_sf"/>
</dbReference>
<keyword evidence="6" id="KW-0726">Sexual differentiation</keyword>
<evidence type="ECO:0000256" key="8">
    <source>
        <dbReference type="ARBA" id="ARBA00023159"/>
    </source>
</evidence>
<comment type="function">
    <text evidence="11">Transcriptional regulator that controls a genetic switch in male development. It is necessary and sufficient for initiating male sex determination by directing the development of supporting cell precursors (pre-Sertoli cells) as Sertoli rather than granulosa cells. Involved in different aspects of gene regulation including promoter activation or repression. Binds to the DNA consensus sequence 5'-[AT]AACAA[AT]-3'. SRY HMG box recognizes DNA by partial intercalation in the minor groove and promotes DNA bending. Also involved in pre-mRNA splicing. In male adult brain involved in the maintenance of motor functions of dopaminergic neurons.</text>
</comment>
<reference evidence="14 15" key="1">
    <citation type="submission" date="2024-04" db="EMBL/GenBank/DDBJ databases">
        <authorList>
            <consortium name="Genoscope - CEA"/>
            <person name="William W."/>
        </authorList>
    </citation>
    <scope>NUCLEOTIDE SEQUENCE [LARGE SCALE GENOMIC DNA]</scope>
</reference>
<dbReference type="GO" id="GO:0007548">
    <property type="term" value="P:sex differentiation"/>
    <property type="evidence" value="ECO:0007669"/>
    <property type="project" value="UniProtKB-KW"/>
</dbReference>
<dbReference type="PANTHER" id="PTHR10270">
    <property type="entry name" value="SOX TRANSCRIPTION FACTOR"/>
    <property type="match status" value="1"/>
</dbReference>
<evidence type="ECO:0000259" key="13">
    <source>
        <dbReference type="PROSITE" id="PS50118"/>
    </source>
</evidence>
<accession>A0AAV2HZ27</accession>
<dbReference type="AlphaFoldDB" id="A0AAV2HZ27"/>
<dbReference type="InterPro" id="IPR050140">
    <property type="entry name" value="SRY-related_HMG-box_TF-like"/>
</dbReference>
<evidence type="ECO:0000256" key="3">
    <source>
        <dbReference type="ARBA" id="ARBA00019052"/>
    </source>
</evidence>
<comment type="caution">
    <text evidence="14">The sequence shown here is derived from an EMBL/GenBank/DDBJ whole genome shotgun (WGS) entry which is preliminary data.</text>
</comment>
<evidence type="ECO:0000256" key="2">
    <source>
        <dbReference type="ARBA" id="ARBA00005998"/>
    </source>
</evidence>
<keyword evidence="7 12" id="KW-0238">DNA-binding</keyword>
<dbReference type="GO" id="GO:0001228">
    <property type="term" value="F:DNA-binding transcription activator activity, RNA polymerase II-specific"/>
    <property type="evidence" value="ECO:0007669"/>
    <property type="project" value="TreeGrafter"/>
</dbReference>
<evidence type="ECO:0000313" key="14">
    <source>
        <dbReference type="EMBL" id="CAL1538063.1"/>
    </source>
</evidence>
<protein>
    <recommendedName>
        <fullName evidence="3">Sex-determining region Y protein</fullName>
    </recommendedName>
    <alternativeName>
        <fullName evidence="10">Testis-determining factor</fullName>
    </alternativeName>
</protein>
<dbReference type="SUPFAM" id="SSF47095">
    <property type="entry name" value="HMG-box"/>
    <property type="match status" value="1"/>
</dbReference>
<sequence>KVVRETSFEIAGKIDLRKSSWMNGFMMYSRIHRKRFIKENPGLQASNISKMMGQAWRGMTAEQQQPY</sequence>
<keyword evidence="15" id="KW-1185">Reference proteome</keyword>
<feature type="non-terminal residue" evidence="14">
    <location>
        <position position="67"/>
    </location>
</feature>
<keyword evidence="8" id="KW-0010">Activator</keyword>
<dbReference type="Proteomes" id="UP001497497">
    <property type="component" value="Unassembled WGS sequence"/>
</dbReference>
<proteinExistence type="inferred from homology"/>
<evidence type="ECO:0000256" key="11">
    <source>
        <dbReference type="ARBA" id="ARBA00045821"/>
    </source>
</evidence>
<evidence type="ECO:0000256" key="7">
    <source>
        <dbReference type="ARBA" id="ARBA00023125"/>
    </source>
</evidence>
<evidence type="ECO:0000256" key="1">
    <source>
        <dbReference type="ARBA" id="ARBA00004324"/>
    </source>
</evidence>
<dbReference type="PROSITE" id="PS50118">
    <property type="entry name" value="HMG_BOX_2"/>
    <property type="match status" value="1"/>
</dbReference>
<keyword evidence="5" id="KW-0112">Calmodulin-binding</keyword>
<dbReference type="GO" id="GO:0016607">
    <property type="term" value="C:nuclear speck"/>
    <property type="evidence" value="ECO:0007669"/>
    <property type="project" value="UniProtKB-SubCell"/>
</dbReference>
<comment type="similarity">
    <text evidence="2">Belongs to the SRY family.</text>
</comment>
<dbReference type="GO" id="GO:0030154">
    <property type="term" value="P:cell differentiation"/>
    <property type="evidence" value="ECO:0007669"/>
    <property type="project" value="UniProtKB-KW"/>
</dbReference>
<feature type="non-terminal residue" evidence="14">
    <location>
        <position position="1"/>
    </location>
</feature>
<name>A0AAV2HZ27_LYMST</name>
<dbReference type="Pfam" id="PF00505">
    <property type="entry name" value="HMG_box"/>
    <property type="match status" value="1"/>
</dbReference>
<evidence type="ECO:0000256" key="4">
    <source>
        <dbReference type="ARBA" id="ARBA00022782"/>
    </source>
</evidence>
<dbReference type="PANTHER" id="PTHR10270:SF161">
    <property type="entry name" value="SEX-DETERMINING REGION Y PROTEIN"/>
    <property type="match status" value="1"/>
</dbReference>
<evidence type="ECO:0000256" key="10">
    <source>
        <dbReference type="ARBA" id="ARBA00032498"/>
    </source>
</evidence>
<evidence type="ECO:0000256" key="5">
    <source>
        <dbReference type="ARBA" id="ARBA00022860"/>
    </source>
</evidence>
<dbReference type="EMBL" id="CAXITT010000283">
    <property type="protein sequence ID" value="CAL1538063.1"/>
    <property type="molecule type" value="Genomic_DNA"/>
</dbReference>
<keyword evidence="4" id="KW-0221">Differentiation</keyword>
<dbReference type="InterPro" id="IPR009071">
    <property type="entry name" value="HMG_box_dom"/>
</dbReference>
<feature type="DNA-binding region" description="HMG box" evidence="12">
    <location>
        <begin position="18"/>
        <end position="67"/>
    </location>
</feature>
<keyword evidence="12" id="KW-0539">Nucleus</keyword>
<dbReference type="GO" id="GO:0005516">
    <property type="term" value="F:calmodulin binding"/>
    <property type="evidence" value="ECO:0007669"/>
    <property type="project" value="UniProtKB-KW"/>
</dbReference>
<organism evidence="14 15">
    <name type="scientific">Lymnaea stagnalis</name>
    <name type="common">Great pond snail</name>
    <name type="synonym">Helix stagnalis</name>
    <dbReference type="NCBI Taxonomy" id="6523"/>
    <lineage>
        <taxon>Eukaryota</taxon>
        <taxon>Metazoa</taxon>
        <taxon>Spiralia</taxon>
        <taxon>Lophotrochozoa</taxon>
        <taxon>Mollusca</taxon>
        <taxon>Gastropoda</taxon>
        <taxon>Heterobranchia</taxon>
        <taxon>Euthyneura</taxon>
        <taxon>Panpulmonata</taxon>
        <taxon>Hygrophila</taxon>
        <taxon>Lymnaeoidea</taxon>
        <taxon>Lymnaeidae</taxon>
        <taxon>Lymnaea</taxon>
    </lineage>
</organism>
<dbReference type="Gene3D" id="1.10.30.10">
    <property type="entry name" value="High mobility group box domain"/>
    <property type="match status" value="1"/>
</dbReference>
<dbReference type="GO" id="GO:0000978">
    <property type="term" value="F:RNA polymerase II cis-regulatory region sequence-specific DNA binding"/>
    <property type="evidence" value="ECO:0007669"/>
    <property type="project" value="TreeGrafter"/>
</dbReference>